<keyword evidence="1" id="KW-0472">Membrane</keyword>
<feature type="transmembrane region" description="Helical" evidence="1">
    <location>
        <begin position="6"/>
        <end position="29"/>
    </location>
</feature>
<feature type="transmembrane region" description="Helical" evidence="1">
    <location>
        <begin position="87"/>
        <end position="114"/>
    </location>
</feature>
<accession>A0A0N4ZD35</accession>
<keyword evidence="1" id="KW-0812">Transmembrane</keyword>
<feature type="transmembrane region" description="Helical" evidence="1">
    <location>
        <begin position="126"/>
        <end position="148"/>
    </location>
</feature>
<name>A0A0N4ZD35_PARTI</name>
<evidence type="ECO:0000256" key="1">
    <source>
        <dbReference type="SAM" id="Phobius"/>
    </source>
</evidence>
<evidence type="ECO:0000313" key="3">
    <source>
        <dbReference type="WBParaSite" id="PTRK_0000545950.1"/>
    </source>
</evidence>
<feature type="transmembrane region" description="Helical" evidence="1">
    <location>
        <begin position="41"/>
        <end position="67"/>
    </location>
</feature>
<dbReference type="Proteomes" id="UP000038045">
    <property type="component" value="Unplaced"/>
</dbReference>
<dbReference type="AlphaFoldDB" id="A0A0N4ZD35"/>
<sequence length="186" mass="20707">MDYLSQVITSTNLIIGIVLTPISIYILCYHSPENQNKNYTYLLIVQNVIGFLTAITQELTSFYALILDKSFLLVFKHLPHFDCTREAIFLSIIVYLSYLNIAFIGGMVIARHTLICTKNGLSRMKAFAIFIILIVGTLPIGVACFITINKEAPNGSLGEWLDRLNISLILVDKTFGALHGTIVSFG</sequence>
<keyword evidence="1" id="KW-1133">Transmembrane helix</keyword>
<protein>
    <submittedName>
        <fullName evidence="3">G_PROTEIN_RECEP_F1_2 domain-containing protein</fullName>
    </submittedName>
</protein>
<evidence type="ECO:0000313" key="2">
    <source>
        <dbReference type="Proteomes" id="UP000038045"/>
    </source>
</evidence>
<proteinExistence type="predicted"/>
<dbReference type="WBParaSite" id="PTRK_0000545950.1">
    <property type="protein sequence ID" value="PTRK_0000545950.1"/>
    <property type="gene ID" value="PTRK_0000545950"/>
</dbReference>
<keyword evidence="2" id="KW-1185">Reference proteome</keyword>
<reference evidence="3" key="1">
    <citation type="submission" date="2017-02" db="UniProtKB">
        <authorList>
            <consortium name="WormBaseParasite"/>
        </authorList>
    </citation>
    <scope>IDENTIFICATION</scope>
</reference>
<organism evidence="2 3">
    <name type="scientific">Parastrongyloides trichosuri</name>
    <name type="common">Possum-specific nematode worm</name>
    <dbReference type="NCBI Taxonomy" id="131310"/>
    <lineage>
        <taxon>Eukaryota</taxon>
        <taxon>Metazoa</taxon>
        <taxon>Ecdysozoa</taxon>
        <taxon>Nematoda</taxon>
        <taxon>Chromadorea</taxon>
        <taxon>Rhabditida</taxon>
        <taxon>Tylenchina</taxon>
        <taxon>Panagrolaimomorpha</taxon>
        <taxon>Strongyloidoidea</taxon>
        <taxon>Strongyloididae</taxon>
        <taxon>Parastrongyloides</taxon>
    </lineage>
</organism>